<name>F5NY77_SHIFL</name>
<dbReference type="AlphaFoldDB" id="F5NY77"/>
<comment type="caution">
    <text evidence="2">The sequence shown here is derived from an EMBL/GenBank/DDBJ whole genome shotgun (WGS) entry which is preliminary data.</text>
</comment>
<evidence type="ECO:0000256" key="1">
    <source>
        <dbReference type="SAM" id="Coils"/>
    </source>
</evidence>
<evidence type="ECO:0000313" key="2">
    <source>
        <dbReference type="EMBL" id="EGK35359.1"/>
    </source>
</evidence>
<dbReference type="Proteomes" id="UP000004520">
    <property type="component" value="Unassembled WGS sequence"/>
</dbReference>
<gene>
    <name evidence="2" type="ORF">SFK227_3038</name>
</gene>
<dbReference type="EMBL" id="AFGY01000042">
    <property type="protein sequence ID" value="EGK35359.1"/>
    <property type="molecule type" value="Genomic_DNA"/>
</dbReference>
<keyword evidence="1" id="KW-0175">Coiled coil</keyword>
<organism evidence="2 3">
    <name type="scientific">Shigella flexneri K-227</name>
    <dbReference type="NCBI Taxonomy" id="766147"/>
    <lineage>
        <taxon>Bacteria</taxon>
        <taxon>Pseudomonadati</taxon>
        <taxon>Pseudomonadota</taxon>
        <taxon>Gammaproteobacteria</taxon>
        <taxon>Enterobacterales</taxon>
        <taxon>Enterobacteriaceae</taxon>
        <taxon>Shigella</taxon>
    </lineage>
</organism>
<feature type="coiled-coil region" evidence="1">
    <location>
        <begin position="6"/>
        <end position="34"/>
    </location>
</feature>
<reference evidence="2 3" key="1">
    <citation type="submission" date="2011-04" db="EMBL/GenBank/DDBJ databases">
        <authorList>
            <person name="Rasko D."/>
            <person name="Redman J."/>
            <person name="Daugherty S.C."/>
            <person name="Tallon L."/>
            <person name="Sadzewicz L."/>
            <person name="Jones K."/>
            <person name="Santana-Cruz I."/>
            <person name="Liu X."/>
        </authorList>
    </citation>
    <scope>NUCLEOTIDE SEQUENCE [LARGE SCALE GENOMIC DNA]</scope>
    <source>
        <strain evidence="2 3">K-227</strain>
    </source>
</reference>
<protein>
    <submittedName>
        <fullName evidence="2">Uncharacterized protein</fullName>
    </submittedName>
</protein>
<sequence length="51" mass="5947">MIQQQITLLETQLAQLQKQQAEKAQEKEQRLSLNVSLLNPVEKTTHIDIYI</sequence>
<proteinExistence type="predicted"/>
<dbReference type="PATRIC" id="fig|766147.3.peg.2993"/>
<accession>F5NY77</accession>
<evidence type="ECO:0000313" key="3">
    <source>
        <dbReference type="Proteomes" id="UP000004520"/>
    </source>
</evidence>